<evidence type="ECO:0000256" key="3">
    <source>
        <dbReference type="PROSITE-ProRule" id="PRU01091"/>
    </source>
</evidence>
<feature type="DNA-binding region" description="OmpR/PhoB-type" evidence="3">
    <location>
        <begin position="135"/>
        <end position="233"/>
    </location>
</feature>
<dbReference type="CDD" id="cd00383">
    <property type="entry name" value="trans_reg_C"/>
    <property type="match status" value="1"/>
</dbReference>
<dbReference type="InterPro" id="IPR036388">
    <property type="entry name" value="WH-like_DNA-bd_sf"/>
</dbReference>
<evidence type="ECO:0000256" key="1">
    <source>
        <dbReference type="ARBA" id="ARBA00023125"/>
    </source>
</evidence>
<dbReference type="InterPro" id="IPR039420">
    <property type="entry name" value="WalR-like"/>
</dbReference>
<dbReference type="SMART" id="SM00448">
    <property type="entry name" value="REC"/>
    <property type="match status" value="1"/>
</dbReference>
<feature type="modified residue" description="4-aspartylphosphate" evidence="2">
    <location>
        <position position="66"/>
    </location>
</feature>
<dbReference type="Pfam" id="PF00486">
    <property type="entry name" value="Trans_reg_C"/>
    <property type="match status" value="1"/>
</dbReference>
<dbReference type="Gene3D" id="3.40.50.2300">
    <property type="match status" value="1"/>
</dbReference>
<keyword evidence="1 3" id="KW-0238">DNA-binding</keyword>
<keyword evidence="2" id="KW-0597">Phosphoprotein</keyword>
<dbReference type="RefSeq" id="WP_398282915.1">
    <property type="nucleotide sequence ID" value="NZ_JBITLV010000006.1"/>
</dbReference>
<gene>
    <name evidence="6" type="ORF">ACIB24_17235</name>
</gene>
<evidence type="ECO:0000259" key="5">
    <source>
        <dbReference type="PROSITE" id="PS51755"/>
    </source>
</evidence>
<evidence type="ECO:0000259" key="4">
    <source>
        <dbReference type="PROSITE" id="PS50110"/>
    </source>
</evidence>
<keyword evidence="7" id="KW-1185">Reference proteome</keyword>
<name>A0ABW8AR14_9ACTN</name>
<proteinExistence type="predicted"/>
<comment type="caution">
    <text evidence="6">The sequence shown here is derived from an EMBL/GenBank/DDBJ whole genome shotgun (WGS) entry which is preliminary data.</text>
</comment>
<feature type="domain" description="Response regulatory" evidence="4">
    <location>
        <begin position="16"/>
        <end position="131"/>
    </location>
</feature>
<evidence type="ECO:0000313" key="6">
    <source>
        <dbReference type="EMBL" id="MFI7588814.1"/>
    </source>
</evidence>
<dbReference type="InterPro" id="IPR001867">
    <property type="entry name" value="OmpR/PhoB-type_DNA-bd"/>
</dbReference>
<reference evidence="6 7" key="1">
    <citation type="submission" date="2024-10" db="EMBL/GenBank/DDBJ databases">
        <title>The Natural Products Discovery Center: Release of the First 8490 Sequenced Strains for Exploring Actinobacteria Biosynthetic Diversity.</title>
        <authorList>
            <person name="Kalkreuter E."/>
            <person name="Kautsar S.A."/>
            <person name="Yang D."/>
            <person name="Bader C.D."/>
            <person name="Teijaro C.N."/>
            <person name="Fluegel L."/>
            <person name="Davis C.M."/>
            <person name="Simpson J.R."/>
            <person name="Lauterbach L."/>
            <person name="Steele A.D."/>
            <person name="Gui C."/>
            <person name="Meng S."/>
            <person name="Li G."/>
            <person name="Viehrig K."/>
            <person name="Ye F."/>
            <person name="Su P."/>
            <person name="Kiefer A.F."/>
            <person name="Nichols A."/>
            <person name="Cepeda A.J."/>
            <person name="Yan W."/>
            <person name="Fan B."/>
            <person name="Jiang Y."/>
            <person name="Adhikari A."/>
            <person name="Zheng C.-J."/>
            <person name="Schuster L."/>
            <person name="Cowan T.M."/>
            <person name="Smanski M.J."/>
            <person name="Chevrette M.G."/>
            <person name="De Carvalho L.P.S."/>
            <person name="Shen B."/>
        </authorList>
    </citation>
    <scope>NUCLEOTIDE SEQUENCE [LARGE SCALE GENOMIC DNA]</scope>
    <source>
        <strain evidence="6 7">NPDC049639</strain>
    </source>
</reference>
<protein>
    <submittedName>
        <fullName evidence="6">Response regulator transcription factor</fullName>
    </submittedName>
</protein>
<dbReference type="InterPro" id="IPR011006">
    <property type="entry name" value="CheY-like_superfamily"/>
</dbReference>
<dbReference type="PROSITE" id="PS50110">
    <property type="entry name" value="RESPONSE_REGULATORY"/>
    <property type="match status" value="1"/>
</dbReference>
<dbReference type="Proteomes" id="UP001612915">
    <property type="component" value="Unassembled WGS sequence"/>
</dbReference>
<dbReference type="Pfam" id="PF00072">
    <property type="entry name" value="Response_reg"/>
    <property type="match status" value="1"/>
</dbReference>
<dbReference type="Gene3D" id="6.10.250.690">
    <property type="match status" value="1"/>
</dbReference>
<dbReference type="PANTHER" id="PTHR48111:SF37">
    <property type="entry name" value="RESPONSE REGULATOR PROTEIN CARR"/>
    <property type="match status" value="1"/>
</dbReference>
<dbReference type="SUPFAM" id="SSF46894">
    <property type="entry name" value="C-terminal effector domain of the bipartite response regulators"/>
    <property type="match status" value="1"/>
</dbReference>
<dbReference type="Gene3D" id="1.10.10.10">
    <property type="entry name" value="Winged helix-like DNA-binding domain superfamily/Winged helix DNA-binding domain"/>
    <property type="match status" value="1"/>
</dbReference>
<feature type="domain" description="OmpR/PhoB-type" evidence="5">
    <location>
        <begin position="135"/>
        <end position="233"/>
    </location>
</feature>
<evidence type="ECO:0000256" key="2">
    <source>
        <dbReference type="PROSITE-ProRule" id="PRU00169"/>
    </source>
</evidence>
<dbReference type="InterPro" id="IPR016032">
    <property type="entry name" value="Sig_transdc_resp-reg_C-effctor"/>
</dbReference>
<dbReference type="EMBL" id="JBITLV010000006">
    <property type="protein sequence ID" value="MFI7588814.1"/>
    <property type="molecule type" value="Genomic_DNA"/>
</dbReference>
<dbReference type="PANTHER" id="PTHR48111">
    <property type="entry name" value="REGULATOR OF RPOS"/>
    <property type="match status" value="1"/>
</dbReference>
<dbReference type="SUPFAM" id="SSF52172">
    <property type="entry name" value="CheY-like"/>
    <property type="match status" value="1"/>
</dbReference>
<sequence length="233" mass="24847">MSANAPKIGHDRTMARVGICEDDPDVRRVLVEALRYAGHDVVTTRTGREAMAAFRESAAVDALVVDIGLPDADGRDVCQALRAAGQQAPVLFLTALDGVHDRISGFHAGGDDYVGKPFAVGEVLVRIEALLKRTRPAPAAATGLVLDPERFSVRTEAGEARLTPTEFRILAAIAAEPGTVVRRRAVVAAGWPDGAMVSENTLDSYIRRVRVKLSAASSPVELETVRGVGFVLR</sequence>
<dbReference type="SMART" id="SM00862">
    <property type="entry name" value="Trans_reg_C"/>
    <property type="match status" value="1"/>
</dbReference>
<dbReference type="PROSITE" id="PS51755">
    <property type="entry name" value="OMPR_PHOB"/>
    <property type="match status" value="1"/>
</dbReference>
<evidence type="ECO:0000313" key="7">
    <source>
        <dbReference type="Proteomes" id="UP001612915"/>
    </source>
</evidence>
<accession>A0ABW8AR14</accession>
<dbReference type="InterPro" id="IPR001789">
    <property type="entry name" value="Sig_transdc_resp-reg_receiver"/>
</dbReference>
<organism evidence="6 7">
    <name type="scientific">Spongisporangium articulatum</name>
    <dbReference type="NCBI Taxonomy" id="3362603"/>
    <lineage>
        <taxon>Bacteria</taxon>
        <taxon>Bacillati</taxon>
        <taxon>Actinomycetota</taxon>
        <taxon>Actinomycetes</taxon>
        <taxon>Kineosporiales</taxon>
        <taxon>Kineosporiaceae</taxon>
        <taxon>Spongisporangium</taxon>
    </lineage>
</organism>